<dbReference type="EMBL" id="JABBGJ010000017">
    <property type="protein sequence ID" value="NML99639.1"/>
    <property type="molecule type" value="Genomic_DNA"/>
</dbReference>
<evidence type="ECO:0000313" key="2">
    <source>
        <dbReference type="EMBL" id="NML99639.1"/>
    </source>
</evidence>
<reference evidence="2 3" key="1">
    <citation type="submission" date="2020-04" db="EMBL/GenBank/DDBJ databases">
        <title>Paraburkholderia sp. RP-4-7 isolated from soil.</title>
        <authorList>
            <person name="Dahal R.H."/>
        </authorList>
    </citation>
    <scope>NUCLEOTIDE SEQUENCE [LARGE SCALE GENOMIC DNA]</scope>
    <source>
        <strain evidence="2 3">RP-4-7</strain>
    </source>
</reference>
<keyword evidence="1" id="KW-0472">Membrane</keyword>
<comment type="caution">
    <text evidence="2">The sequence shown here is derived from an EMBL/GenBank/DDBJ whole genome shotgun (WGS) entry which is preliminary data.</text>
</comment>
<organism evidence="2 3">
    <name type="scientific">Paraburkholderia polaris</name>
    <dbReference type="NCBI Taxonomy" id="2728848"/>
    <lineage>
        <taxon>Bacteria</taxon>
        <taxon>Pseudomonadati</taxon>
        <taxon>Pseudomonadota</taxon>
        <taxon>Betaproteobacteria</taxon>
        <taxon>Burkholderiales</taxon>
        <taxon>Burkholderiaceae</taxon>
        <taxon>Paraburkholderia</taxon>
    </lineage>
</organism>
<gene>
    <name evidence="2" type="ORF">HHL24_17065</name>
</gene>
<feature type="transmembrane region" description="Helical" evidence="1">
    <location>
        <begin position="7"/>
        <end position="26"/>
    </location>
</feature>
<feature type="transmembrane region" description="Helical" evidence="1">
    <location>
        <begin position="38"/>
        <end position="58"/>
    </location>
</feature>
<keyword evidence="1" id="KW-1133">Transmembrane helix</keyword>
<evidence type="ECO:0000256" key="1">
    <source>
        <dbReference type="SAM" id="Phobius"/>
    </source>
</evidence>
<keyword evidence="1" id="KW-0812">Transmembrane</keyword>
<protein>
    <submittedName>
        <fullName evidence="2">Uncharacterized protein</fullName>
    </submittedName>
</protein>
<name>A0A848IE40_9BURK</name>
<sequence>MDALRKSGLCLAIAATGTAVCISVLAGWQRGGWLSERLLWVAIGAVLVVSAHLLPALCKASPVAVRWVGGILWAACMVATCYGHATFFLMAQQHAGEVRAAVVAVPASIVTTGRGLTEIADERAATVAELATFTAQRCIGGCATARVKRATLTAQLDALDVEATETKRREAAEDRLTVQQDHAVTLRDAMRADPVTTRVAAFVGIPESRVDLVSGLAFAGVLEGVACLLWFVAFQARDSGAAGAVTSAQTAPVTASNEAVTTRHAPVDELVTLQSEDPESEVTRLASEIAAGRVRATVADIRRYLGCSQAKAAALRRQFSESAVNQ</sequence>
<evidence type="ECO:0000313" key="3">
    <source>
        <dbReference type="Proteomes" id="UP000544134"/>
    </source>
</evidence>
<accession>A0A848IE40</accession>
<dbReference type="AlphaFoldDB" id="A0A848IE40"/>
<keyword evidence="3" id="KW-1185">Reference proteome</keyword>
<proteinExistence type="predicted"/>
<feature type="transmembrane region" description="Helical" evidence="1">
    <location>
        <begin position="70"/>
        <end position="91"/>
    </location>
</feature>
<dbReference type="Proteomes" id="UP000544134">
    <property type="component" value="Unassembled WGS sequence"/>
</dbReference>